<dbReference type="InterPro" id="IPR027417">
    <property type="entry name" value="P-loop_NTPase"/>
</dbReference>
<feature type="domain" description="STAND NTPase 4 small alpha/beta" evidence="1">
    <location>
        <begin position="555"/>
        <end position="608"/>
    </location>
</feature>
<reference evidence="2 3" key="1">
    <citation type="submission" date="2012-10" db="EMBL/GenBank/DDBJ databases">
        <authorList>
            <person name="Harkins D.M."/>
            <person name="Durkin A.S."/>
            <person name="Brinkac L.M."/>
            <person name="Selengut J.D."/>
            <person name="Sanka R."/>
            <person name="DePew J."/>
            <person name="Purushe J."/>
            <person name="Peacock S.J."/>
            <person name="Thaipadungpanit J."/>
            <person name="Wuthiekanun V.W."/>
            <person name="Day N.P."/>
            <person name="Vinetz J.M."/>
            <person name="Sutton G.G."/>
            <person name="Nelson W.C."/>
            <person name="Fouts D.E."/>
        </authorList>
    </citation>
    <scope>NUCLEOTIDE SEQUENCE [LARGE SCALE GENOMIC DNA]</scope>
    <source>
        <strain evidence="2 3">H1</strain>
    </source>
</reference>
<dbReference type="Proteomes" id="UP000006253">
    <property type="component" value="Unassembled WGS sequence"/>
</dbReference>
<dbReference type="InterPro" id="IPR057123">
    <property type="entry name" value="STAND_NTPase4_dom"/>
</dbReference>
<evidence type="ECO:0000259" key="1">
    <source>
        <dbReference type="Pfam" id="PF24406"/>
    </source>
</evidence>
<dbReference type="AlphaFoldDB" id="A0A0E2BAZ1"/>
<comment type="caution">
    <text evidence="2">The sequence shown here is derived from an EMBL/GenBank/DDBJ whole genome shotgun (WGS) entry which is preliminary data.</text>
</comment>
<dbReference type="SUPFAM" id="SSF52540">
    <property type="entry name" value="P-loop containing nucleoside triphosphate hydrolases"/>
    <property type="match status" value="1"/>
</dbReference>
<evidence type="ECO:0000313" key="3">
    <source>
        <dbReference type="Proteomes" id="UP000006253"/>
    </source>
</evidence>
<dbReference type="SUPFAM" id="SSF56300">
    <property type="entry name" value="Metallo-dependent phosphatases"/>
    <property type="match status" value="1"/>
</dbReference>
<proteinExistence type="predicted"/>
<sequence length="948" mass="110450">MAIKHAKKNVEIRYIFVPGNHDCNLEKDSQVRRNLIRDINYRSLGTDNTVIDFSLIVQEDFWNFYSGYRAIPENKLYFKIQEKIESYTICFHCLNTAWMSKLKEKPGTLFFPVDKFNVENSANSLDIGVYHHPVNWFNPTTEKNNKREIQAFLDSVSGIQFSGHEHAMSLDNREDFDNSTSSIYVSGQNFNLKDNPGSCGFNILEINLKNQEAILNRYLWKADIFISENSKTFNYSIKKIRDIQLNEDYKRIIEDIKIPLSLNGNKLNLSDIYIFPDLERTGIENNSLDEYIDSLKFLDEEEFSISILEGESQVGKTSLLYMQFLKLHDRGYYPLYIDGSKITNLKPERITKTSFEKVYSSASIEYDKYLQLPRSKKVIFIDNLHRIKFDHESKRNLLAALSECFSKVIVTVDAANSILPLLHSEFSSFSCFKIKAFGFRKTNDLIERYFRLKENLSSVEEHELLSKIKHTFDQIRALLGNQILPSYPVFLLSIIQSLEKNSFDLKETSFAHCYQALITMALVNKSKVNNEDFSIYMNYLKELSFKIFNSEGFKINEIEYLQFQVEYSKTWLLPNAKKITEKLLESQILKYENSSYEFSYKYIFYYLVAQYIANIINKDEGKAIVQKLFEALHLEVNANILVFITHHTQDVAFIQESLLSAMIHFDKISPITLTKECHLYKQINELASAITNDIIEENRNKPLLEREKALVSQDKEKRKLEKTQRNEELSSEEINEFVYPFVQAYRSIDIVGQIVKNRRGSLPKSEIVEIISELYLTGFRMVSSFGEIISNERESLTEEIKEKIQNDYKTKYKDHQWMLEKGLNDEEINKKIKIVFNLMTLGSCLSVFSKLIHSAGIKDFKEIYDDVAKRIGSPAAKLVSFSINSYFNKVSSKDVQELANQFKGNFVANFILKARVKSYIYFNYVDKKEIQRIAQILDMRISPAKKSN</sequence>
<organism evidence="2 3">
    <name type="scientific">Leptospira kirschneri str. H1</name>
    <dbReference type="NCBI Taxonomy" id="1049966"/>
    <lineage>
        <taxon>Bacteria</taxon>
        <taxon>Pseudomonadati</taxon>
        <taxon>Spirochaetota</taxon>
        <taxon>Spirochaetia</taxon>
        <taxon>Leptospirales</taxon>
        <taxon>Leptospiraceae</taxon>
        <taxon>Leptospira</taxon>
    </lineage>
</organism>
<protein>
    <recommendedName>
        <fullName evidence="1">STAND NTPase 4 small alpha/beta domain-containing protein</fullName>
    </recommendedName>
</protein>
<dbReference type="Gene3D" id="3.60.21.10">
    <property type="match status" value="1"/>
</dbReference>
<dbReference type="Pfam" id="PF24406">
    <property type="entry name" value="nSTAND_NTPase4"/>
    <property type="match status" value="1"/>
</dbReference>
<gene>
    <name evidence="2" type="ORF">LEP1GSC081_3198</name>
</gene>
<evidence type="ECO:0000313" key="2">
    <source>
        <dbReference type="EMBL" id="EKO14283.1"/>
    </source>
</evidence>
<accession>A0A0E2BAZ1</accession>
<dbReference type="EMBL" id="AHMY02000057">
    <property type="protein sequence ID" value="EKO14283.1"/>
    <property type="molecule type" value="Genomic_DNA"/>
</dbReference>
<dbReference type="InterPro" id="IPR029052">
    <property type="entry name" value="Metallo-depent_PP-like"/>
</dbReference>
<name>A0A0E2BAZ1_9LEPT</name>
<dbReference type="Gene3D" id="3.40.50.300">
    <property type="entry name" value="P-loop containing nucleotide triphosphate hydrolases"/>
    <property type="match status" value="1"/>
</dbReference>